<dbReference type="InterPro" id="IPR002123">
    <property type="entry name" value="Plipid/glycerol_acylTrfase"/>
</dbReference>
<evidence type="ECO:0000259" key="12">
    <source>
        <dbReference type="SMART" id="SM00563"/>
    </source>
</evidence>
<dbReference type="EMBL" id="KQ090068">
    <property type="protein sequence ID" value="KMT14220.1"/>
    <property type="molecule type" value="Genomic_DNA"/>
</dbReference>
<organism evidence="13 14">
    <name type="scientific">Beta vulgaris subsp. vulgaris</name>
    <name type="common">Beet</name>
    <dbReference type="NCBI Taxonomy" id="3555"/>
    <lineage>
        <taxon>Eukaryota</taxon>
        <taxon>Viridiplantae</taxon>
        <taxon>Streptophyta</taxon>
        <taxon>Embryophyta</taxon>
        <taxon>Tracheophyta</taxon>
        <taxon>Spermatophyta</taxon>
        <taxon>Magnoliopsida</taxon>
        <taxon>eudicotyledons</taxon>
        <taxon>Gunneridae</taxon>
        <taxon>Pentapetalae</taxon>
        <taxon>Caryophyllales</taxon>
        <taxon>Chenopodiaceae</taxon>
        <taxon>Betoideae</taxon>
        <taxon>Beta</taxon>
    </lineage>
</organism>
<dbReference type="GO" id="GO:0008374">
    <property type="term" value="F:O-acyltransferase activity"/>
    <property type="evidence" value="ECO:0007669"/>
    <property type="project" value="TreeGrafter"/>
</dbReference>
<dbReference type="PANTHER" id="PTHR12497">
    <property type="entry name" value="TAZ PROTEIN TAFAZZIN"/>
    <property type="match status" value="1"/>
</dbReference>
<name>A0A0J8CKF2_BETVV</name>
<dbReference type="GO" id="GO:0005743">
    <property type="term" value="C:mitochondrial inner membrane"/>
    <property type="evidence" value="ECO:0007669"/>
    <property type="project" value="UniProtKB-SubCell"/>
</dbReference>
<evidence type="ECO:0000256" key="10">
    <source>
        <dbReference type="ARBA" id="ARBA00024323"/>
    </source>
</evidence>
<dbReference type="SUPFAM" id="SSF69593">
    <property type="entry name" value="Glycerol-3-phosphate (1)-acyltransferase"/>
    <property type="match status" value="1"/>
</dbReference>
<dbReference type="AlphaFoldDB" id="A0A0J8CKF2"/>
<dbReference type="KEGG" id="bvg:104890313"/>
<dbReference type="GO" id="GO:0005741">
    <property type="term" value="C:mitochondrial outer membrane"/>
    <property type="evidence" value="ECO:0007669"/>
    <property type="project" value="UniProtKB-SubCell"/>
</dbReference>
<keyword evidence="4" id="KW-1000">Mitochondrion outer membrane</keyword>
<evidence type="ECO:0000313" key="13">
    <source>
        <dbReference type="EMBL" id="KMT14220.1"/>
    </source>
</evidence>
<dbReference type="InterPro" id="IPR000872">
    <property type="entry name" value="Tafazzin"/>
</dbReference>
<dbReference type="PRINTS" id="PR00979">
    <property type="entry name" value="TAFAZZIN"/>
</dbReference>
<dbReference type="eggNOG" id="KOG2847">
    <property type="taxonomic scope" value="Eukaryota"/>
</dbReference>
<feature type="domain" description="Phospholipid/glycerol acyltransferase" evidence="12">
    <location>
        <begin position="152"/>
        <end position="279"/>
    </location>
</feature>
<dbReference type="PANTHER" id="PTHR12497:SF0">
    <property type="entry name" value="TAFAZZIN"/>
    <property type="match status" value="1"/>
</dbReference>
<proteinExistence type="inferred from homology"/>
<evidence type="ECO:0000256" key="9">
    <source>
        <dbReference type="ARBA" id="ARBA00023315"/>
    </source>
</evidence>
<comment type="subcellular location">
    <subcellularLocation>
        <location evidence="1">Mitochondrion inner membrane</location>
        <topology evidence="1">Peripheral membrane protein</topology>
        <orientation evidence="1">Intermembrane side</orientation>
    </subcellularLocation>
    <subcellularLocation>
        <location evidence="10">Mitochondrion outer membrane</location>
        <topology evidence="10">Peripheral membrane protein</topology>
        <orientation evidence="10">Intermembrane side</orientation>
    </subcellularLocation>
</comment>
<keyword evidence="3" id="KW-0808">Transferase</keyword>
<evidence type="ECO:0000256" key="5">
    <source>
        <dbReference type="ARBA" id="ARBA00022792"/>
    </source>
</evidence>
<sequence>MVGHQYQYHHWIDRGDLLKANAHFLQLQLRQRFRVAVDRHFYRRRDSLSSAVDGRVSSVVKRWFHRIRDFRRQSLTSSTSDSTSSAFSRLKRVKRDIYAEEESAIIRMLQAVAVPVLGNVCHVFMHGLNRVQVYGAEKLLNAVQRKSKDKPLITVSNHVASMDDPLVIASLLPPHVLMDAHNLRWTLCATDRCFKNPVTSAFFRSLKVLPVSRGDGIYQKGLDMAISKLNNGGWVHIFPEGSRSRNGGRTMGTAKRGVGRLVLDADKTPIVVPFVHTGMQEIMPVGASFPRIGKTVTVLIGDPVEFDDLLDSEGTGLASRENLYDAVSARVGQRLNELKVQVDELAFEKPRKMKEYALEGIDRAAEILQQLDWESFGMSSYTSYPDEIQLSESERQNEEVVPSHQVESFTNYSNRTGITDGILSRIQRFVDTSECMGFAARGALLNQLNRGPVDYRQLNPLRAWKQYLEASYGARVHLC</sequence>
<dbReference type="GO" id="GO:0006644">
    <property type="term" value="P:phospholipid metabolic process"/>
    <property type="evidence" value="ECO:0007669"/>
    <property type="project" value="InterPro"/>
</dbReference>
<dbReference type="OMA" id="LMLFSAR"/>
<evidence type="ECO:0000256" key="3">
    <source>
        <dbReference type="ARBA" id="ARBA00022679"/>
    </source>
</evidence>
<evidence type="ECO:0000256" key="6">
    <source>
        <dbReference type="ARBA" id="ARBA00023098"/>
    </source>
</evidence>
<keyword evidence="8" id="KW-0472">Membrane</keyword>
<dbReference type="Gramene" id="KMT14220">
    <property type="protein sequence ID" value="KMT14220"/>
    <property type="gene ID" value="BVRB_4g075810"/>
</dbReference>
<keyword evidence="5" id="KW-0999">Mitochondrion inner membrane</keyword>
<dbReference type="SMART" id="SM00563">
    <property type="entry name" value="PlsC"/>
    <property type="match status" value="1"/>
</dbReference>
<evidence type="ECO:0000256" key="8">
    <source>
        <dbReference type="ARBA" id="ARBA00023136"/>
    </source>
</evidence>
<evidence type="ECO:0000313" key="14">
    <source>
        <dbReference type="Proteomes" id="UP000035740"/>
    </source>
</evidence>
<evidence type="ECO:0000256" key="2">
    <source>
        <dbReference type="ARBA" id="ARBA00010524"/>
    </source>
</evidence>
<evidence type="ECO:0000256" key="4">
    <source>
        <dbReference type="ARBA" id="ARBA00022787"/>
    </source>
</evidence>
<keyword evidence="6" id="KW-0443">Lipid metabolism</keyword>
<dbReference type="Pfam" id="PF01553">
    <property type="entry name" value="Acyltransferase"/>
    <property type="match status" value="1"/>
</dbReference>
<dbReference type="Proteomes" id="UP000035740">
    <property type="component" value="Chromosome 4"/>
</dbReference>
<protein>
    <recommendedName>
        <fullName evidence="12">Phospholipid/glycerol acyltransferase domain-containing protein</fullName>
    </recommendedName>
</protein>
<keyword evidence="7" id="KW-0496">Mitochondrion</keyword>
<comment type="similarity">
    <text evidence="2">Belongs to the taffazin family.</text>
</comment>
<comment type="catalytic activity">
    <reaction evidence="11">
        <text>1'-[1,2-diacyl-sn-glycero-3-phospho],3'-[1-acyl-sn-glycero-3-phospho]-glycerol + a 1,2-diacyl-sn-glycero-3-phosphocholine = a cardiolipin + a 1-acyl-sn-glycero-3-phosphocholine</text>
        <dbReference type="Rhea" id="RHEA:33731"/>
        <dbReference type="ChEBI" id="CHEBI:57643"/>
        <dbReference type="ChEBI" id="CHEBI:58168"/>
        <dbReference type="ChEBI" id="CHEBI:62237"/>
        <dbReference type="ChEBI" id="CHEBI:64743"/>
    </reaction>
    <physiologicalReaction direction="left-to-right" evidence="11">
        <dbReference type="Rhea" id="RHEA:33732"/>
    </physiologicalReaction>
    <physiologicalReaction direction="right-to-left" evidence="11">
        <dbReference type="Rhea" id="RHEA:33733"/>
    </physiologicalReaction>
</comment>
<keyword evidence="14" id="KW-1185">Reference proteome</keyword>
<evidence type="ECO:0000256" key="1">
    <source>
        <dbReference type="ARBA" id="ARBA00004137"/>
    </source>
</evidence>
<evidence type="ECO:0000256" key="7">
    <source>
        <dbReference type="ARBA" id="ARBA00023128"/>
    </source>
</evidence>
<keyword evidence="9" id="KW-0012">Acyltransferase</keyword>
<evidence type="ECO:0000256" key="11">
    <source>
        <dbReference type="ARBA" id="ARBA00047906"/>
    </source>
</evidence>
<reference evidence="13 14" key="1">
    <citation type="journal article" date="2014" name="Nature">
        <title>The genome of the recently domesticated crop plant sugar beet (Beta vulgaris).</title>
        <authorList>
            <person name="Dohm J.C."/>
            <person name="Minoche A.E."/>
            <person name="Holtgrawe D."/>
            <person name="Capella-Gutierrez S."/>
            <person name="Zakrzewski F."/>
            <person name="Tafer H."/>
            <person name="Rupp O."/>
            <person name="Sorensen T.R."/>
            <person name="Stracke R."/>
            <person name="Reinhardt R."/>
            <person name="Goesmann A."/>
            <person name="Kraft T."/>
            <person name="Schulz B."/>
            <person name="Stadler P.F."/>
            <person name="Schmidt T."/>
            <person name="Gabaldon T."/>
            <person name="Lehrach H."/>
            <person name="Weisshaar B."/>
            <person name="Himmelbauer H."/>
        </authorList>
    </citation>
    <scope>NUCLEOTIDE SEQUENCE [LARGE SCALE GENOMIC DNA]</scope>
    <source>
        <tissue evidence="13">Taproot</tissue>
    </source>
</reference>
<dbReference type="CDD" id="cd07989">
    <property type="entry name" value="LPLAT_AGPAT-like"/>
    <property type="match status" value="1"/>
</dbReference>
<dbReference type="OrthoDB" id="193467at2759"/>
<gene>
    <name evidence="13" type="ORF">BVRB_4g075810</name>
</gene>
<accession>A0A0J8CKF2</accession>